<protein>
    <submittedName>
        <fullName evidence="1">Uncharacterized protein</fullName>
    </submittedName>
</protein>
<gene>
    <name evidence="1" type="ORF">RLDS_02490</name>
</gene>
<proteinExistence type="predicted"/>
<reference evidence="1 2" key="1">
    <citation type="journal article" date="2013" name="Genome Announc.">
        <title>Draft Genome Sequence of Sphingobium lactosutens Strain DS20T, Isolated from a Hexachlorocyclohexane Dumpsite.</title>
        <authorList>
            <person name="Kumar R."/>
            <person name="Dwivedi V."/>
            <person name="Negi V."/>
            <person name="Khurana J.P."/>
            <person name="Lal R."/>
        </authorList>
    </citation>
    <scope>NUCLEOTIDE SEQUENCE [LARGE SCALE GENOMIC DNA]</scope>
    <source>
        <strain evidence="1 2">DS20</strain>
    </source>
</reference>
<organism evidence="1 2">
    <name type="scientific">Sphingobium lactosutens DS20</name>
    <dbReference type="NCBI Taxonomy" id="1331060"/>
    <lineage>
        <taxon>Bacteria</taxon>
        <taxon>Pseudomonadati</taxon>
        <taxon>Pseudomonadota</taxon>
        <taxon>Alphaproteobacteria</taxon>
        <taxon>Sphingomonadales</taxon>
        <taxon>Sphingomonadaceae</taxon>
        <taxon>Sphingobium</taxon>
    </lineage>
</organism>
<dbReference type="OrthoDB" id="6187564at2"/>
<keyword evidence="2" id="KW-1185">Reference proteome</keyword>
<comment type="caution">
    <text evidence="1">The sequence shown here is derived from an EMBL/GenBank/DDBJ whole genome shotgun (WGS) entry which is preliminary data.</text>
</comment>
<accession>T0J2M1</accession>
<dbReference type="EMBL" id="ATDP01000054">
    <property type="protein sequence ID" value="EQB18355.1"/>
    <property type="molecule type" value="Genomic_DNA"/>
</dbReference>
<sequence length="92" mass="9995">MSLNRDEHNGDIAREALTIFDRVAAGARAELARFKGPSAESLAPLNTLTTEKAVAKLNEIGREMLNGHQILSREPAIARVIAADEADKHTTF</sequence>
<dbReference type="AlphaFoldDB" id="T0J2M1"/>
<evidence type="ECO:0000313" key="2">
    <source>
        <dbReference type="Proteomes" id="UP000015531"/>
    </source>
</evidence>
<dbReference type="PATRIC" id="fig|1331060.3.peg.451"/>
<evidence type="ECO:0000313" key="1">
    <source>
        <dbReference type="EMBL" id="EQB18355.1"/>
    </source>
</evidence>
<name>T0J2M1_9SPHN</name>
<dbReference type="Proteomes" id="UP000015531">
    <property type="component" value="Unassembled WGS sequence"/>
</dbReference>
<dbReference type="RefSeq" id="WP_021224474.1">
    <property type="nucleotide sequence ID" value="NZ_ATDP01000054.1"/>
</dbReference>